<gene>
    <name evidence="2" type="ORF">HNP86_001096</name>
</gene>
<keyword evidence="1" id="KW-0472">Membrane</keyword>
<reference evidence="2 3" key="1">
    <citation type="submission" date="2020-07" db="EMBL/GenBank/DDBJ databases">
        <title>Genomic Encyclopedia of Type Strains, Phase IV (KMG-V): Genome sequencing to study the core and pangenomes of soil and plant-associated prokaryotes.</title>
        <authorList>
            <person name="Whitman W."/>
        </authorList>
    </citation>
    <scope>NUCLEOTIDE SEQUENCE [LARGE SCALE GENOMIC DNA]</scope>
    <source>
        <strain evidence="2 3">A1</strain>
    </source>
</reference>
<dbReference type="AlphaFoldDB" id="A0A7J9NUJ5"/>
<dbReference type="Proteomes" id="UP000564425">
    <property type="component" value="Unassembled WGS sequence"/>
</dbReference>
<feature type="transmembrane region" description="Helical" evidence="1">
    <location>
        <begin position="257"/>
        <end position="276"/>
    </location>
</feature>
<accession>A0A7J9NUJ5</accession>
<evidence type="ECO:0000256" key="1">
    <source>
        <dbReference type="SAM" id="Phobius"/>
    </source>
</evidence>
<protein>
    <submittedName>
        <fullName evidence="2">Uncharacterized protein</fullName>
    </submittedName>
</protein>
<dbReference type="RefSeq" id="WP_181500942.1">
    <property type="nucleotide sequence ID" value="NZ_JACDUH010000001.1"/>
</dbReference>
<feature type="transmembrane region" description="Helical" evidence="1">
    <location>
        <begin position="154"/>
        <end position="177"/>
    </location>
</feature>
<feature type="transmembrane region" description="Helical" evidence="1">
    <location>
        <begin position="197"/>
        <end position="217"/>
    </location>
</feature>
<dbReference type="EMBL" id="JACDUH010000001">
    <property type="protein sequence ID" value="MBA2850965.1"/>
    <property type="molecule type" value="Genomic_DNA"/>
</dbReference>
<sequence length="277" mass="32451">MEKKEDLSNKGQELEELLQLYIRNKNIQNYKEDKRFLVDYDQKMYIHAEKMLYSSLKYIFGYYTLLYGIIFAYILSSDFLNHPLPNIMINSSLLLLGLVIIDYIGHSLILDSICQYVNKELTYKNMELNKFDSIKSRILVNYDKYPHKENLKKLVLSTYQVFLALYVIFGIFGIFLLGVVVSNNFGFLNSLGKINGISLYWCFISISLSTGMFFSYFKRMKYFGENHFNIERTLWADTEGHGYGIDKKIAAKNKNDIINLEILFLLFLTGFILKLTN</sequence>
<organism evidence="2 3">
    <name type="scientific">Methanococcus maripaludis</name>
    <name type="common">Methanococcus deltae</name>
    <dbReference type="NCBI Taxonomy" id="39152"/>
    <lineage>
        <taxon>Archaea</taxon>
        <taxon>Methanobacteriati</taxon>
        <taxon>Methanobacteriota</taxon>
        <taxon>Methanomada group</taxon>
        <taxon>Methanococci</taxon>
        <taxon>Methanococcales</taxon>
        <taxon>Methanococcaceae</taxon>
        <taxon>Methanococcus</taxon>
    </lineage>
</organism>
<feature type="transmembrane region" description="Helical" evidence="1">
    <location>
        <begin position="58"/>
        <end position="75"/>
    </location>
</feature>
<proteinExistence type="predicted"/>
<keyword evidence="1" id="KW-1133">Transmembrane helix</keyword>
<feature type="transmembrane region" description="Helical" evidence="1">
    <location>
        <begin position="87"/>
        <end position="105"/>
    </location>
</feature>
<evidence type="ECO:0000313" key="3">
    <source>
        <dbReference type="Proteomes" id="UP000564425"/>
    </source>
</evidence>
<comment type="caution">
    <text evidence="2">The sequence shown here is derived from an EMBL/GenBank/DDBJ whole genome shotgun (WGS) entry which is preliminary data.</text>
</comment>
<keyword evidence="1" id="KW-0812">Transmembrane</keyword>
<evidence type="ECO:0000313" key="2">
    <source>
        <dbReference type="EMBL" id="MBA2850965.1"/>
    </source>
</evidence>
<name>A0A7J9NUJ5_METMI</name>